<dbReference type="InterPro" id="IPR009003">
    <property type="entry name" value="Peptidase_S1_PA"/>
</dbReference>
<proteinExistence type="predicted"/>
<sequence>MPMANFHQALQHKNRLSPVLLKRAGVMAVGVGYADPGKPASGACVIVYTKKNIAAAEITSLKLAVTRATGAGANVPMRFVSTGTFHGHAGPKAQSGAKPAVYGKRVRPVPGGVSIGKPDPAATGTAGLIVIKNNQLYILSNNHVLIKNNSTAYSETLQPGPADGGRTVIDRVGRAYEFVRLRKDIANVVDAAIALPLSNSTLNPRYVINRNGALITVPGHLLSYRVGELFMKFGRTTEYVTGIVESNNVDVRVDYGGSLGVLLFRNQSVIRGTVPVSLPGDSGSVWLRASDRYAAALNFAGTADGLRSISNPIASVMSIFGLRVAIPAADGKFAAGAVKGAAPQGNHAYVQPLTARQRARLRAIRVRASR</sequence>
<evidence type="ECO:0000313" key="3">
    <source>
        <dbReference type="Proteomes" id="UP000298246"/>
    </source>
</evidence>
<dbReference type="OrthoDB" id="104542at2"/>
<keyword evidence="1" id="KW-0645">Protease</keyword>
<dbReference type="Gene3D" id="2.40.10.10">
    <property type="entry name" value="Trypsin-like serine proteases"/>
    <property type="match status" value="2"/>
</dbReference>
<reference evidence="2 3" key="1">
    <citation type="submission" date="2017-03" db="EMBL/GenBank/DDBJ databases">
        <title>Isolation of Levoglucosan Utilizing Bacteria.</title>
        <authorList>
            <person name="Arya A.S."/>
        </authorList>
    </citation>
    <scope>NUCLEOTIDE SEQUENCE [LARGE SCALE GENOMIC DNA]</scope>
    <source>
        <strain evidence="2 3">MEC069</strain>
    </source>
</reference>
<comment type="caution">
    <text evidence="2">The sequence shown here is derived from an EMBL/GenBank/DDBJ whole genome shotgun (WGS) entry which is preliminary data.</text>
</comment>
<evidence type="ECO:0000256" key="1">
    <source>
        <dbReference type="ARBA" id="ARBA00022825"/>
    </source>
</evidence>
<dbReference type="Proteomes" id="UP000298246">
    <property type="component" value="Unassembled WGS sequence"/>
</dbReference>
<organism evidence="2 3">
    <name type="scientific">Paenibacillus athensensis</name>
    <dbReference type="NCBI Taxonomy" id="1967502"/>
    <lineage>
        <taxon>Bacteria</taxon>
        <taxon>Bacillati</taxon>
        <taxon>Bacillota</taxon>
        <taxon>Bacilli</taxon>
        <taxon>Bacillales</taxon>
        <taxon>Paenibacillaceae</taxon>
        <taxon>Paenibacillus</taxon>
    </lineage>
</organism>
<gene>
    <name evidence="2" type="ORF">B5M42_22605</name>
</gene>
<keyword evidence="3" id="KW-1185">Reference proteome</keyword>
<dbReference type="GO" id="GO:0008236">
    <property type="term" value="F:serine-type peptidase activity"/>
    <property type="evidence" value="ECO:0007669"/>
    <property type="project" value="UniProtKB-KW"/>
</dbReference>
<protein>
    <submittedName>
        <fullName evidence="2">Uncharacterized protein</fullName>
    </submittedName>
</protein>
<dbReference type="EMBL" id="MYFO01000046">
    <property type="protein sequence ID" value="TFE83590.1"/>
    <property type="molecule type" value="Genomic_DNA"/>
</dbReference>
<name>A0A4Y8PS23_9BACL</name>
<dbReference type="AlphaFoldDB" id="A0A4Y8PS23"/>
<dbReference type="SUPFAM" id="SSF50494">
    <property type="entry name" value="Trypsin-like serine proteases"/>
    <property type="match status" value="1"/>
</dbReference>
<evidence type="ECO:0000313" key="2">
    <source>
        <dbReference type="EMBL" id="TFE83590.1"/>
    </source>
</evidence>
<dbReference type="InterPro" id="IPR043504">
    <property type="entry name" value="Peptidase_S1_PA_chymotrypsin"/>
</dbReference>
<keyword evidence="1" id="KW-0378">Hydrolase</keyword>
<keyword evidence="1" id="KW-0720">Serine protease</keyword>
<accession>A0A4Y8PS23</accession>